<feature type="transmembrane region" description="Helical" evidence="1">
    <location>
        <begin position="183"/>
        <end position="206"/>
    </location>
</feature>
<dbReference type="STRING" id="44941.A0A397UZY3"/>
<reference evidence="2 3" key="1">
    <citation type="submission" date="2018-06" db="EMBL/GenBank/DDBJ databases">
        <title>Comparative genomics reveals the genomic features of Rhizophagus irregularis, R. cerebriforme, R. diaphanum and Gigaspora rosea, and their symbiotic lifestyle signature.</title>
        <authorList>
            <person name="Morin E."/>
            <person name="San Clemente H."/>
            <person name="Chen E.C.H."/>
            <person name="De La Providencia I."/>
            <person name="Hainaut M."/>
            <person name="Kuo A."/>
            <person name="Kohler A."/>
            <person name="Murat C."/>
            <person name="Tang N."/>
            <person name="Roy S."/>
            <person name="Loubradou J."/>
            <person name="Henrissat B."/>
            <person name="Grigoriev I.V."/>
            <person name="Corradi N."/>
            <person name="Roux C."/>
            <person name="Martin F.M."/>
        </authorList>
    </citation>
    <scope>NUCLEOTIDE SEQUENCE [LARGE SCALE GENOMIC DNA]</scope>
    <source>
        <strain evidence="2 3">DAOM 194757</strain>
    </source>
</reference>
<proteinExistence type="predicted"/>
<comment type="caution">
    <text evidence="2">The sequence shown here is derived from an EMBL/GenBank/DDBJ whole genome shotgun (WGS) entry which is preliminary data.</text>
</comment>
<organism evidence="2 3">
    <name type="scientific">Gigaspora rosea</name>
    <dbReference type="NCBI Taxonomy" id="44941"/>
    <lineage>
        <taxon>Eukaryota</taxon>
        <taxon>Fungi</taxon>
        <taxon>Fungi incertae sedis</taxon>
        <taxon>Mucoromycota</taxon>
        <taxon>Glomeromycotina</taxon>
        <taxon>Glomeromycetes</taxon>
        <taxon>Diversisporales</taxon>
        <taxon>Gigasporaceae</taxon>
        <taxon>Gigaspora</taxon>
    </lineage>
</organism>
<dbReference type="OrthoDB" id="2443686at2759"/>
<evidence type="ECO:0000313" key="2">
    <source>
        <dbReference type="EMBL" id="RIB13163.1"/>
    </source>
</evidence>
<evidence type="ECO:0000256" key="1">
    <source>
        <dbReference type="SAM" id="Phobius"/>
    </source>
</evidence>
<evidence type="ECO:0000313" key="3">
    <source>
        <dbReference type="Proteomes" id="UP000266673"/>
    </source>
</evidence>
<keyword evidence="1" id="KW-1133">Transmembrane helix</keyword>
<keyword evidence="3" id="KW-1185">Reference proteome</keyword>
<sequence length="217" mass="23239">MLCVAWSKTQVFSYIIDMVKKAMKANQMSQLRNRFDSYFNIQNVSSQCLNTTCLCPKPPNALPQGQYCGGCDNTHIYECNPQGGICDYGLRSSCAQCGELDCTIPKTTATIATTKATTTIATTTTTATSANIKTSTNIANTATAKTTTTNAVTATTTTTTNTTIPSNSISDNPKSSDLNNPSIIIGAIFGGIISLIIFVFAIILTLKFIDKDRQVNI</sequence>
<dbReference type="Proteomes" id="UP000266673">
    <property type="component" value="Unassembled WGS sequence"/>
</dbReference>
<keyword evidence="1" id="KW-0812">Transmembrane</keyword>
<keyword evidence="1" id="KW-0472">Membrane</keyword>
<dbReference type="AlphaFoldDB" id="A0A397UZY3"/>
<dbReference type="EMBL" id="QKWP01000950">
    <property type="protein sequence ID" value="RIB13163.1"/>
    <property type="molecule type" value="Genomic_DNA"/>
</dbReference>
<name>A0A397UZY3_9GLOM</name>
<protein>
    <submittedName>
        <fullName evidence="2">Uncharacterized protein</fullName>
    </submittedName>
</protein>
<accession>A0A397UZY3</accession>
<gene>
    <name evidence="2" type="ORF">C2G38_2249025</name>
</gene>